<dbReference type="EMBL" id="BMSV01000003">
    <property type="protein sequence ID" value="GGP99391.1"/>
    <property type="molecule type" value="Genomic_DNA"/>
</dbReference>
<protein>
    <submittedName>
        <fullName evidence="2">Uncharacterized protein</fullName>
    </submittedName>
</protein>
<proteinExistence type="predicted"/>
<reference evidence="2" key="2">
    <citation type="submission" date="2020-09" db="EMBL/GenBank/DDBJ databases">
        <authorList>
            <person name="Sun Q."/>
            <person name="Ohkuma M."/>
        </authorList>
    </citation>
    <scope>NUCLEOTIDE SEQUENCE</scope>
    <source>
        <strain evidence="2">JCM 4335</strain>
    </source>
</reference>
<name>A0A918AXP5_9ACTN</name>
<evidence type="ECO:0000313" key="3">
    <source>
        <dbReference type="Proteomes" id="UP000654123"/>
    </source>
</evidence>
<dbReference type="AlphaFoldDB" id="A0A918AXP5"/>
<dbReference type="Proteomes" id="UP000654123">
    <property type="component" value="Unassembled WGS sequence"/>
</dbReference>
<organism evidence="2 3">
    <name type="scientific">Streptomyces roseolilacinus</name>
    <dbReference type="NCBI Taxonomy" id="66904"/>
    <lineage>
        <taxon>Bacteria</taxon>
        <taxon>Bacillati</taxon>
        <taxon>Actinomycetota</taxon>
        <taxon>Actinomycetes</taxon>
        <taxon>Kitasatosporales</taxon>
        <taxon>Streptomycetaceae</taxon>
        <taxon>Streptomyces</taxon>
    </lineage>
</organism>
<sequence length="105" mass="12140">MFTLLQLAMLERALFATRSTVRRAKQKEICYFCWPAIRHRRKICKRFPRLHAIRFHELPCLNIAVTVDMTTLRDQCFVIKLTPPPRPRRESGPEAAGDAAAGKHP</sequence>
<gene>
    <name evidence="2" type="ORF">GCM10010249_16960</name>
</gene>
<comment type="caution">
    <text evidence="2">The sequence shown here is derived from an EMBL/GenBank/DDBJ whole genome shotgun (WGS) entry which is preliminary data.</text>
</comment>
<feature type="region of interest" description="Disordered" evidence="1">
    <location>
        <begin position="82"/>
        <end position="105"/>
    </location>
</feature>
<reference evidence="2" key="1">
    <citation type="journal article" date="2014" name="Int. J. Syst. Evol. Microbiol.">
        <title>Complete genome sequence of Corynebacterium casei LMG S-19264T (=DSM 44701T), isolated from a smear-ripened cheese.</title>
        <authorList>
            <consortium name="US DOE Joint Genome Institute (JGI-PGF)"/>
            <person name="Walter F."/>
            <person name="Albersmeier A."/>
            <person name="Kalinowski J."/>
            <person name="Ruckert C."/>
        </authorList>
    </citation>
    <scope>NUCLEOTIDE SEQUENCE</scope>
    <source>
        <strain evidence="2">JCM 4335</strain>
    </source>
</reference>
<accession>A0A918AXP5</accession>
<keyword evidence="3" id="KW-1185">Reference proteome</keyword>
<evidence type="ECO:0000256" key="1">
    <source>
        <dbReference type="SAM" id="MobiDB-lite"/>
    </source>
</evidence>
<evidence type="ECO:0000313" key="2">
    <source>
        <dbReference type="EMBL" id="GGP99391.1"/>
    </source>
</evidence>